<dbReference type="AlphaFoldDB" id="A0A1L0FFL6"/>
<dbReference type="PANTHER" id="PTHR14097:SF7">
    <property type="entry name" value="OXIDOREDUCTASE HTATIP2"/>
    <property type="match status" value="1"/>
</dbReference>
<dbReference type="PANTHER" id="PTHR14097">
    <property type="entry name" value="OXIDOREDUCTASE HTATIP2"/>
    <property type="match status" value="1"/>
</dbReference>
<comment type="subcellular location">
    <subcellularLocation>
        <location evidence="1">Mitochondrion outer membrane</location>
        <topology evidence="1">Peripheral membrane protein</topology>
    </subcellularLocation>
</comment>
<evidence type="ECO:0000256" key="1">
    <source>
        <dbReference type="ARBA" id="ARBA00004450"/>
    </source>
</evidence>
<evidence type="ECO:0000256" key="2">
    <source>
        <dbReference type="ARBA" id="ARBA00006617"/>
    </source>
</evidence>
<dbReference type="GO" id="GO:0005741">
    <property type="term" value="C:mitochondrial outer membrane"/>
    <property type="evidence" value="ECO:0007669"/>
    <property type="project" value="UniProtKB-SubCell"/>
</dbReference>
<dbReference type="Gene3D" id="3.40.50.720">
    <property type="entry name" value="NAD(P)-binding Rossmann-like Domain"/>
    <property type="match status" value="1"/>
</dbReference>
<dbReference type="VEuPathDB" id="FungiDB:HGUI_00566"/>
<evidence type="ECO:0000313" key="5">
    <source>
        <dbReference type="Proteomes" id="UP000183365"/>
    </source>
</evidence>
<dbReference type="InterPro" id="IPR036291">
    <property type="entry name" value="NAD(P)-bd_dom_sf"/>
</dbReference>
<proteinExistence type="inferred from homology"/>
<dbReference type="EMBL" id="FQNF01000006">
    <property type="protein sequence ID" value="SGZ38366.1"/>
    <property type="molecule type" value="Genomic_DNA"/>
</dbReference>
<keyword evidence="3" id="KW-0472">Membrane</keyword>
<keyword evidence="3" id="KW-1000">Mitochondrion outer membrane</keyword>
<dbReference type="SUPFAM" id="SSF51735">
    <property type="entry name" value="NAD(P)-binding Rossmann-fold domains"/>
    <property type="match status" value="1"/>
</dbReference>
<keyword evidence="3" id="KW-0496">Mitochondrion</keyword>
<dbReference type="InterPro" id="IPR014843">
    <property type="entry name" value="Him1/Fmp52"/>
</dbReference>
<dbReference type="Proteomes" id="UP000183365">
    <property type="component" value="Unassembled WGS sequence"/>
</dbReference>
<organism evidence="4 5">
    <name type="scientific">Hanseniaspora guilliermondii</name>
    <dbReference type="NCBI Taxonomy" id="56406"/>
    <lineage>
        <taxon>Eukaryota</taxon>
        <taxon>Fungi</taxon>
        <taxon>Dikarya</taxon>
        <taxon>Ascomycota</taxon>
        <taxon>Saccharomycotina</taxon>
        <taxon>Saccharomycetes</taxon>
        <taxon>Saccharomycodales</taxon>
        <taxon>Saccharomycodaceae</taxon>
        <taxon>Hanseniaspora</taxon>
    </lineage>
</organism>
<comment type="similarity">
    <text evidence="2">Belongs to the FMP52 family.</text>
</comment>
<evidence type="ECO:0000313" key="4">
    <source>
        <dbReference type="EMBL" id="SGZ38366.1"/>
    </source>
</evidence>
<sequence length="251" mass="27635">MTDNKFNFLVVGSSGLCGGAFIKYLNKYKAQENTNSIINSVIRTPYDSEFYKLNEINDESNIASIIEKDSSKWASETFNSINNGDGSSKKIYLSGLGTTKATSGGIENQRKIDLELNYELAKKARELGYTTCVLVSSAGASSKSMFPYFKMKGELEDRLKTLEFENLVILRPGALLGHRLKDHDGLGSNITPFIFGLFYGTWFSKFLGHPVYGDSVGKAGVEVAINLESKNEKKGVTIISSKEIVEMATTK</sequence>
<protein>
    <submittedName>
        <fullName evidence="4">Related to Protein FMP52, mitochondrial</fullName>
    </submittedName>
</protein>
<dbReference type="GO" id="GO:0051170">
    <property type="term" value="P:import into nucleus"/>
    <property type="evidence" value="ECO:0007669"/>
    <property type="project" value="TreeGrafter"/>
</dbReference>
<dbReference type="OrthoDB" id="430436at2759"/>
<name>A0A1L0FFL6_9ASCO</name>
<reference evidence="5" key="1">
    <citation type="submission" date="2016-11" db="EMBL/GenBank/DDBJ databases">
        <authorList>
            <person name="Guldener U."/>
        </authorList>
    </citation>
    <scope>NUCLEOTIDE SEQUENCE [LARGE SCALE GENOMIC DNA]</scope>
</reference>
<dbReference type="Pfam" id="PF08732">
    <property type="entry name" value="HIM1"/>
    <property type="match status" value="1"/>
</dbReference>
<keyword evidence="5" id="KW-1185">Reference proteome</keyword>
<accession>A0A1L0FFL6</accession>
<gene>
    <name evidence="4" type="ORF">HGUI_00566</name>
</gene>
<evidence type="ECO:0000256" key="3">
    <source>
        <dbReference type="ARBA" id="ARBA00022787"/>
    </source>
</evidence>